<dbReference type="InterPro" id="IPR008040">
    <property type="entry name" value="Hydant_A_N"/>
</dbReference>
<gene>
    <name evidence="5" type="ORF">PV04_10370</name>
</gene>
<dbReference type="InterPro" id="IPR048350">
    <property type="entry name" value="S-Me-THD-like_C"/>
</dbReference>
<dbReference type="AlphaFoldDB" id="A0A0D2F599"/>
<dbReference type="InterPro" id="IPR045079">
    <property type="entry name" value="Oxoprolinase-like"/>
</dbReference>
<dbReference type="InterPro" id="IPR027479">
    <property type="entry name" value="S-Me-THD_N_sf"/>
</dbReference>
<evidence type="ECO:0000259" key="4">
    <source>
        <dbReference type="Pfam" id="PF20906"/>
    </source>
</evidence>
<dbReference type="PANTHER" id="PTHR11365">
    <property type="entry name" value="5-OXOPROLINASE RELATED"/>
    <property type="match status" value="1"/>
</dbReference>
<dbReference type="Pfam" id="PF20906">
    <property type="entry name" value="S-Me-THD_C"/>
    <property type="match status" value="1"/>
</dbReference>
<evidence type="ECO:0000313" key="6">
    <source>
        <dbReference type="Proteomes" id="UP000054266"/>
    </source>
</evidence>
<dbReference type="Pfam" id="PF05378">
    <property type="entry name" value="Hydant_A_N"/>
    <property type="match status" value="1"/>
</dbReference>
<dbReference type="Proteomes" id="UP000054266">
    <property type="component" value="Unassembled WGS sequence"/>
</dbReference>
<sequence>MAAPGQLIVGVDVGGTNTDSVLLDTSKNGSEAVVASHKAPTTTNVTLSVREALKVLLGNSPVDCGKVSAIAIGTTHFINAILERDAARLEKVAVLRLASYNFSACTPPFVDWPKDLKNIIHGYSALIPGGCNIDGGLIADIDDDRVREQADRIKARGLKNIVVVGIGSPVDYHHHQEQRVRNILQACFETSQQEVNIVCSRDVAGMGLLARENAAILNASILNFARRTIRSFRVAMKHVGLLCPLYLTSNTGHLLPSSEASQFPIRIFSSGATNSIRGAAFLAGSHIEQTGSVVVDIGGTSTDAGFLLKNGYPRLAKSYSDVAGVKVNLEIPSVESIALGGGSILHFGPDENQILIGPQSVGHDITEKALCFGGTTTTTTDVIVASGGFSLGTQTVNLSHKVINGAKARIKKMLEAVIDRSKLSPDPCTVILVGGGSILCPERLNGVSKIIVPEHAGVANAIGAAMAQISASSELIWEGPDVQAGINRVQEKAVERAIKKGGTGANITVLNVESAGVPYIQDQTAIKVEVAMPADHARLQQEIHVSGERDLDDVEENLFEESKRHEVLGSDETPDTVDLKTYRPRVTKDGLWYLSETDIRFLEIGCYILGSGGGGSPYAGALVLRQLLSEGETVTISSCDDLKEDDVIPSVAGVGTPAVGNERPGGDGVIHALNMMAEHLKVKFTHLLACEIGGSNGLTPLLCGSSRNYNIPTVDGDLMGRAYPAFEMVSTFVNSGSVNALLPVTLSDGTGRNFVIPGDRTDEEAPGKEIRDACVAMGLACGAAGVPLSGREMQVGGIPNSYSLAWRIGRVVSITKQSSSLATLPEALIEEVGGSRSAKRLFQGKIRSVESVLTTSAHSLGKVTIEALSEDEMEYDTDRATDYTEVVVPFMNENLAVIGRDEEGQDVVLATVPDLIFLLDVSTGENIGTQEYRYGLKVTVMSMAPHPVWLSARGLEVGGPKAFNLPYEYTSSLEYTKPRSVIEEFRPDIDVE</sequence>
<dbReference type="InterPro" id="IPR043129">
    <property type="entry name" value="ATPase_NBD"/>
</dbReference>
<reference evidence="5 6" key="1">
    <citation type="submission" date="2015-01" db="EMBL/GenBank/DDBJ databases">
        <title>The Genome Sequence of Capronia semiimmersa CBS27337.</title>
        <authorList>
            <consortium name="The Broad Institute Genomics Platform"/>
            <person name="Cuomo C."/>
            <person name="de Hoog S."/>
            <person name="Gorbushina A."/>
            <person name="Stielow B."/>
            <person name="Teixiera M."/>
            <person name="Abouelleil A."/>
            <person name="Chapman S.B."/>
            <person name="Priest M."/>
            <person name="Young S.K."/>
            <person name="Wortman J."/>
            <person name="Nusbaum C."/>
            <person name="Birren B."/>
        </authorList>
    </citation>
    <scope>NUCLEOTIDE SEQUENCE [LARGE SCALE GENOMIC DNA]</scope>
    <source>
        <strain evidence="5 6">CBS 27337</strain>
    </source>
</reference>
<evidence type="ECO:0000259" key="3">
    <source>
        <dbReference type="Pfam" id="PF06032"/>
    </source>
</evidence>
<dbReference type="Pfam" id="PF01968">
    <property type="entry name" value="Hydantoinase_A"/>
    <property type="match status" value="1"/>
</dbReference>
<feature type="domain" description="S-Me-THD N-terminal" evidence="3">
    <location>
        <begin position="597"/>
        <end position="756"/>
    </location>
</feature>
<dbReference type="Gene3D" id="3.40.1610.10">
    <property type="entry name" value="CV3147-like domain"/>
    <property type="match status" value="1"/>
</dbReference>
<dbReference type="InterPro" id="IPR024071">
    <property type="entry name" value="S-Me-THD_C_sf"/>
</dbReference>
<dbReference type="Pfam" id="PF06032">
    <property type="entry name" value="S-Me-THD_N"/>
    <property type="match status" value="1"/>
</dbReference>
<dbReference type="PANTHER" id="PTHR11365:SF10">
    <property type="entry name" value="HYDANTOINASE_OXOPROLINASE"/>
    <property type="match status" value="1"/>
</dbReference>
<feature type="domain" description="Hydantoinase A/oxoprolinase" evidence="1">
    <location>
        <begin position="211"/>
        <end position="385"/>
    </location>
</feature>
<name>A0A0D2F599_9EURO</name>
<dbReference type="SUPFAM" id="SSF160991">
    <property type="entry name" value="CV3147-like"/>
    <property type="match status" value="1"/>
</dbReference>
<keyword evidence="6" id="KW-1185">Reference proteome</keyword>
<dbReference type="Gene3D" id="3.30.420.40">
    <property type="match status" value="1"/>
</dbReference>
<evidence type="ECO:0000259" key="1">
    <source>
        <dbReference type="Pfam" id="PF01968"/>
    </source>
</evidence>
<proteinExistence type="predicted"/>
<organism evidence="5 6">
    <name type="scientific">Phialophora macrospora</name>
    <dbReference type="NCBI Taxonomy" id="1851006"/>
    <lineage>
        <taxon>Eukaryota</taxon>
        <taxon>Fungi</taxon>
        <taxon>Dikarya</taxon>
        <taxon>Ascomycota</taxon>
        <taxon>Pezizomycotina</taxon>
        <taxon>Eurotiomycetes</taxon>
        <taxon>Chaetothyriomycetidae</taxon>
        <taxon>Chaetothyriales</taxon>
        <taxon>Herpotrichiellaceae</taxon>
        <taxon>Phialophora</taxon>
    </lineage>
</organism>
<dbReference type="InterPro" id="IPR002821">
    <property type="entry name" value="Hydantoinase_A"/>
</dbReference>
<accession>A0A0D2F599</accession>
<feature type="domain" description="Hydantoinase/oxoprolinase N-terminal" evidence="2">
    <location>
        <begin position="9"/>
        <end position="186"/>
    </location>
</feature>
<feature type="domain" description="S-Me-THD-like C-terminal" evidence="4">
    <location>
        <begin position="769"/>
        <end position="970"/>
    </location>
</feature>
<dbReference type="HOGENOM" id="CLU_007154_0_0_1"/>
<protein>
    <recommendedName>
        <fullName evidence="7">Hydantoinase/oxoprolinase</fullName>
    </recommendedName>
</protein>
<dbReference type="GO" id="GO:0016787">
    <property type="term" value="F:hydrolase activity"/>
    <property type="evidence" value="ECO:0007669"/>
    <property type="project" value="InterPro"/>
</dbReference>
<evidence type="ECO:0008006" key="7">
    <source>
        <dbReference type="Google" id="ProtNLM"/>
    </source>
</evidence>
<dbReference type="SUPFAM" id="SSF53067">
    <property type="entry name" value="Actin-like ATPase domain"/>
    <property type="match status" value="2"/>
</dbReference>
<dbReference type="Gene3D" id="2.40.390.10">
    <property type="entry name" value="CV3147-like"/>
    <property type="match status" value="1"/>
</dbReference>
<dbReference type="InterPro" id="IPR010318">
    <property type="entry name" value="S-Me-THD_N"/>
</dbReference>
<evidence type="ECO:0000259" key="2">
    <source>
        <dbReference type="Pfam" id="PF05378"/>
    </source>
</evidence>
<dbReference type="EMBL" id="KN846963">
    <property type="protein sequence ID" value="KIW62170.1"/>
    <property type="molecule type" value="Genomic_DNA"/>
</dbReference>
<evidence type="ECO:0000313" key="5">
    <source>
        <dbReference type="EMBL" id="KIW62170.1"/>
    </source>
</evidence>